<dbReference type="CDD" id="cd14014">
    <property type="entry name" value="STKc_PknB_like"/>
    <property type="match status" value="1"/>
</dbReference>
<keyword evidence="4 9" id="KW-0547">Nucleotide-binding</keyword>
<feature type="binding site" evidence="9">
    <location>
        <position position="165"/>
    </location>
    <ligand>
        <name>ATP</name>
        <dbReference type="ChEBI" id="CHEBI:30616"/>
    </ligand>
</feature>
<dbReference type="GO" id="GO:0004674">
    <property type="term" value="F:protein serine/threonine kinase activity"/>
    <property type="evidence" value="ECO:0007669"/>
    <property type="project" value="UniProtKB-KW"/>
</dbReference>
<evidence type="ECO:0000313" key="11">
    <source>
        <dbReference type="EMBL" id="HCO22538.1"/>
    </source>
</evidence>
<feature type="domain" description="Protein kinase" evidence="10">
    <location>
        <begin position="136"/>
        <end position="400"/>
    </location>
</feature>
<comment type="catalytic activity">
    <reaction evidence="8">
        <text>L-seryl-[protein] + ATP = O-phospho-L-seryl-[protein] + ADP + H(+)</text>
        <dbReference type="Rhea" id="RHEA:17989"/>
        <dbReference type="Rhea" id="RHEA-COMP:9863"/>
        <dbReference type="Rhea" id="RHEA-COMP:11604"/>
        <dbReference type="ChEBI" id="CHEBI:15378"/>
        <dbReference type="ChEBI" id="CHEBI:29999"/>
        <dbReference type="ChEBI" id="CHEBI:30616"/>
        <dbReference type="ChEBI" id="CHEBI:83421"/>
        <dbReference type="ChEBI" id="CHEBI:456216"/>
        <dbReference type="EC" id="2.7.11.1"/>
    </reaction>
</comment>
<dbReference type="InterPro" id="IPR017441">
    <property type="entry name" value="Protein_kinase_ATP_BS"/>
</dbReference>
<protein>
    <recommendedName>
        <fullName evidence="1">non-specific serine/threonine protein kinase</fullName>
        <ecNumber evidence="1">2.7.11.1</ecNumber>
    </recommendedName>
</protein>
<evidence type="ECO:0000256" key="5">
    <source>
        <dbReference type="ARBA" id="ARBA00022777"/>
    </source>
</evidence>
<comment type="catalytic activity">
    <reaction evidence="7">
        <text>L-threonyl-[protein] + ATP = O-phospho-L-threonyl-[protein] + ADP + H(+)</text>
        <dbReference type="Rhea" id="RHEA:46608"/>
        <dbReference type="Rhea" id="RHEA-COMP:11060"/>
        <dbReference type="Rhea" id="RHEA-COMP:11605"/>
        <dbReference type="ChEBI" id="CHEBI:15378"/>
        <dbReference type="ChEBI" id="CHEBI:30013"/>
        <dbReference type="ChEBI" id="CHEBI:30616"/>
        <dbReference type="ChEBI" id="CHEBI:61977"/>
        <dbReference type="ChEBI" id="CHEBI:456216"/>
        <dbReference type="EC" id="2.7.11.1"/>
    </reaction>
</comment>
<dbReference type="FunFam" id="1.10.510.10:FF:000021">
    <property type="entry name" value="Serine/threonine protein kinase"/>
    <property type="match status" value="1"/>
</dbReference>
<dbReference type="SMART" id="SM00220">
    <property type="entry name" value="S_TKc"/>
    <property type="match status" value="1"/>
</dbReference>
<keyword evidence="6 9" id="KW-0067">ATP-binding</keyword>
<accession>A0A3D3R2V5</accession>
<keyword evidence="2" id="KW-0723">Serine/threonine-protein kinase</keyword>
<evidence type="ECO:0000259" key="10">
    <source>
        <dbReference type="PROSITE" id="PS50011"/>
    </source>
</evidence>
<evidence type="ECO:0000256" key="6">
    <source>
        <dbReference type="ARBA" id="ARBA00022840"/>
    </source>
</evidence>
<dbReference type="PANTHER" id="PTHR43289:SF6">
    <property type="entry name" value="SERINE_THREONINE-PROTEIN KINASE NEKL-3"/>
    <property type="match status" value="1"/>
</dbReference>
<evidence type="ECO:0000256" key="9">
    <source>
        <dbReference type="PROSITE-ProRule" id="PRU10141"/>
    </source>
</evidence>
<evidence type="ECO:0000313" key="12">
    <source>
        <dbReference type="Proteomes" id="UP000263642"/>
    </source>
</evidence>
<dbReference type="InterPro" id="IPR000719">
    <property type="entry name" value="Prot_kinase_dom"/>
</dbReference>
<dbReference type="PANTHER" id="PTHR43289">
    <property type="entry name" value="MITOGEN-ACTIVATED PROTEIN KINASE KINASE KINASE 20-RELATED"/>
    <property type="match status" value="1"/>
</dbReference>
<evidence type="ECO:0000256" key="2">
    <source>
        <dbReference type="ARBA" id="ARBA00022527"/>
    </source>
</evidence>
<dbReference type="FunFam" id="3.30.200.20:FF:000035">
    <property type="entry name" value="Serine/threonine protein kinase Stk1"/>
    <property type="match status" value="1"/>
</dbReference>
<dbReference type="InterPro" id="IPR008271">
    <property type="entry name" value="Ser/Thr_kinase_AS"/>
</dbReference>
<dbReference type="PROSITE" id="PS00107">
    <property type="entry name" value="PROTEIN_KINASE_ATP"/>
    <property type="match status" value="1"/>
</dbReference>
<proteinExistence type="predicted"/>
<name>A0A3D3R2V5_9PLAN</name>
<dbReference type="Proteomes" id="UP000263642">
    <property type="component" value="Unassembled WGS sequence"/>
</dbReference>
<dbReference type="PROSITE" id="PS50011">
    <property type="entry name" value="PROTEIN_KINASE_DOM"/>
    <property type="match status" value="1"/>
</dbReference>
<evidence type="ECO:0000256" key="3">
    <source>
        <dbReference type="ARBA" id="ARBA00022679"/>
    </source>
</evidence>
<keyword evidence="5" id="KW-0418">Kinase</keyword>
<dbReference type="PROSITE" id="PS00108">
    <property type="entry name" value="PROTEIN_KINASE_ST"/>
    <property type="match status" value="1"/>
</dbReference>
<dbReference type="AlphaFoldDB" id="A0A3D3R2V5"/>
<feature type="non-terminal residue" evidence="11">
    <location>
        <position position="776"/>
    </location>
</feature>
<gene>
    <name evidence="11" type="ORF">DIT97_05545</name>
</gene>
<dbReference type="SUPFAM" id="SSF56112">
    <property type="entry name" value="Protein kinase-like (PK-like)"/>
    <property type="match status" value="1"/>
</dbReference>
<evidence type="ECO:0000256" key="7">
    <source>
        <dbReference type="ARBA" id="ARBA00047899"/>
    </source>
</evidence>
<dbReference type="EMBL" id="DQAY01000036">
    <property type="protein sequence ID" value="HCO22538.1"/>
    <property type="molecule type" value="Genomic_DNA"/>
</dbReference>
<keyword evidence="3" id="KW-0808">Transferase</keyword>
<dbReference type="InterPro" id="IPR011009">
    <property type="entry name" value="Kinase-like_dom_sf"/>
</dbReference>
<dbReference type="Gene3D" id="1.10.510.10">
    <property type="entry name" value="Transferase(Phosphotransferase) domain 1"/>
    <property type="match status" value="1"/>
</dbReference>
<dbReference type="SUPFAM" id="SSF52047">
    <property type="entry name" value="RNI-like"/>
    <property type="match status" value="1"/>
</dbReference>
<dbReference type="GO" id="GO:0005524">
    <property type="term" value="F:ATP binding"/>
    <property type="evidence" value="ECO:0007669"/>
    <property type="project" value="UniProtKB-UniRule"/>
</dbReference>
<sequence>MNQPIDLENLPAELQGRIEECCEDFEQSWQNGDSPSLEQTLFDFTPPTRSVLLKELILIERYYRLRESGKIVSEQDLLNEHPELAEELSQLFAASHSARTRIADQSGSGSIDNSGSITIQETRPHFEQFPARFGRYQILSRLGEGGMGCVYLARDTQLERKVALKLPQIDKHADPQFISRFYREARAAANLNHPNLCSVYDVDEIDGVHYITMEFIEGKSLAALIQSGQRFSQHEIALLIQQLSQALELAHQQGIVHRDLKPANIMIRQDGTPIITDFGLALMIQNEEATQITQHGQIMGSPSYMSPEQVDGDLEIIGSASDVYSLGVIMYELLAGQRPFQGSTASILSQIMTKDPRPVRNIQPDIDSRLDQICRKMMARLPEKRYTTMLDVSQVLTNWLETKQAASSRKRVSPGKLLMGMTLAAVLLLGFSFLKPSTSQGTLHVILNDQRAQILLDGQPLDVKSGTWSGKQKSGSHELSLQIEDQRLPWGELTTVKSNGSERRVLASVNGIHIKNGRFEISPEDIKSAEIRLNWLPMNTADKKNEVTNPVTSQTEPPVSQTTNANPFAYEREVTEWLIKRGGIVRFNMAHDFRFNVKNIEALPDEPFRLKSIAFHENRKMPLTDLSRLNQLMTLEELILENSGVTPPALENVHFKKAFQTLRIVRTPLKVSNLKSIQGLEFVDTLELSGSQIDDHFEFLKLMPNLRALEIGDISQAALQELSQSPLLSKSKLRFLRLRYARKFDDTLIKQLQTTRPGMTITARGPGIKEQYLGIP</sequence>
<comment type="caution">
    <text evidence="11">The sequence shown here is derived from an EMBL/GenBank/DDBJ whole genome shotgun (WGS) entry which is preliminary data.</text>
</comment>
<evidence type="ECO:0000256" key="4">
    <source>
        <dbReference type="ARBA" id="ARBA00022741"/>
    </source>
</evidence>
<evidence type="ECO:0000256" key="8">
    <source>
        <dbReference type="ARBA" id="ARBA00048679"/>
    </source>
</evidence>
<dbReference type="Pfam" id="PF00069">
    <property type="entry name" value="Pkinase"/>
    <property type="match status" value="1"/>
</dbReference>
<reference evidence="11 12" key="1">
    <citation type="journal article" date="2018" name="Nat. Biotechnol.">
        <title>A standardized bacterial taxonomy based on genome phylogeny substantially revises the tree of life.</title>
        <authorList>
            <person name="Parks D.H."/>
            <person name="Chuvochina M."/>
            <person name="Waite D.W."/>
            <person name="Rinke C."/>
            <person name="Skarshewski A."/>
            <person name="Chaumeil P.A."/>
            <person name="Hugenholtz P."/>
        </authorList>
    </citation>
    <scope>NUCLEOTIDE SEQUENCE [LARGE SCALE GENOMIC DNA]</scope>
    <source>
        <strain evidence="11">UBA9375</strain>
    </source>
</reference>
<dbReference type="InterPro" id="IPR032675">
    <property type="entry name" value="LRR_dom_sf"/>
</dbReference>
<organism evidence="11 12">
    <name type="scientific">Gimesia maris</name>
    <dbReference type="NCBI Taxonomy" id="122"/>
    <lineage>
        <taxon>Bacteria</taxon>
        <taxon>Pseudomonadati</taxon>
        <taxon>Planctomycetota</taxon>
        <taxon>Planctomycetia</taxon>
        <taxon>Planctomycetales</taxon>
        <taxon>Planctomycetaceae</taxon>
        <taxon>Gimesia</taxon>
    </lineage>
</organism>
<dbReference type="Gene3D" id="3.80.10.10">
    <property type="entry name" value="Ribonuclease Inhibitor"/>
    <property type="match status" value="1"/>
</dbReference>
<dbReference type="EC" id="2.7.11.1" evidence="1"/>
<dbReference type="Gene3D" id="3.30.200.20">
    <property type="entry name" value="Phosphorylase Kinase, domain 1"/>
    <property type="match status" value="1"/>
</dbReference>
<evidence type="ECO:0000256" key="1">
    <source>
        <dbReference type="ARBA" id="ARBA00012513"/>
    </source>
</evidence>